<dbReference type="AlphaFoldDB" id="A0A544QVB2"/>
<accession>A0A544QVB2</accession>
<evidence type="ECO:0000313" key="1">
    <source>
        <dbReference type="EMBL" id="TQQ84637.1"/>
    </source>
</evidence>
<evidence type="ECO:0000313" key="2">
    <source>
        <dbReference type="Proteomes" id="UP000317863"/>
    </source>
</evidence>
<reference evidence="1 2" key="1">
    <citation type="submission" date="2019-02" db="EMBL/GenBank/DDBJ databases">
        <title>Peptostreptococcaceae bacterium ZHW00191 nov., a new bacterium isolated from the human gut.</title>
        <authorList>
            <person name="Zhou H.-W."/>
            <person name="Chen X.-J."/>
        </authorList>
    </citation>
    <scope>NUCLEOTIDE SEQUENCE [LARGE SCALE GENOMIC DNA]</scope>
    <source>
        <strain evidence="1 2">ZHW00191</strain>
    </source>
</reference>
<organism evidence="1 2">
    <name type="scientific">Peptacetobacter hominis</name>
    <dbReference type="NCBI Taxonomy" id="2743610"/>
    <lineage>
        <taxon>Bacteria</taxon>
        <taxon>Bacillati</taxon>
        <taxon>Bacillota</taxon>
        <taxon>Clostridia</taxon>
        <taxon>Peptostreptococcales</taxon>
        <taxon>Peptostreptococcaceae</taxon>
        <taxon>Peptacetobacter</taxon>
    </lineage>
</organism>
<gene>
    <name evidence="1" type="ORF">EXD82_05455</name>
</gene>
<comment type="caution">
    <text evidence="1">The sequence shown here is derived from an EMBL/GenBank/DDBJ whole genome shotgun (WGS) entry which is preliminary data.</text>
</comment>
<protein>
    <submittedName>
        <fullName evidence="1">Uncharacterized protein</fullName>
    </submittedName>
</protein>
<dbReference type="RefSeq" id="WP_142535908.1">
    <property type="nucleotide sequence ID" value="NZ_SGJB01000008.1"/>
</dbReference>
<name>A0A544QVB2_9FIRM</name>
<sequence>MMILIVYMLSVSVYDLSDSTSDSIEKNDYVYVAERELNIMLEDIENGINTNPGVYILNTEEGYKAICRILCIDEKRDIYKAEVVIDDGYYRIEVEGYEKISA</sequence>
<dbReference type="EMBL" id="SGJB01000008">
    <property type="protein sequence ID" value="TQQ84637.1"/>
    <property type="molecule type" value="Genomic_DNA"/>
</dbReference>
<dbReference type="Proteomes" id="UP000317863">
    <property type="component" value="Unassembled WGS sequence"/>
</dbReference>
<keyword evidence="2" id="KW-1185">Reference proteome</keyword>
<proteinExistence type="predicted"/>